<protein>
    <submittedName>
        <fullName evidence="3">Amidohydrolase family protein</fullName>
    </submittedName>
</protein>
<organism evidence="3 4">
    <name type="scientific">Ginsengibacter hankyongi</name>
    <dbReference type="NCBI Taxonomy" id="2607284"/>
    <lineage>
        <taxon>Bacteria</taxon>
        <taxon>Pseudomonadati</taxon>
        <taxon>Bacteroidota</taxon>
        <taxon>Chitinophagia</taxon>
        <taxon>Chitinophagales</taxon>
        <taxon>Chitinophagaceae</taxon>
        <taxon>Ginsengibacter</taxon>
    </lineage>
</organism>
<dbReference type="PANTHER" id="PTHR43569">
    <property type="entry name" value="AMIDOHYDROLASE"/>
    <property type="match status" value="1"/>
</dbReference>
<dbReference type="InterPro" id="IPR052350">
    <property type="entry name" value="Metallo-dep_Lactonases"/>
</dbReference>
<feature type="domain" description="Amidohydrolase-related" evidence="2">
    <location>
        <begin position="4"/>
        <end position="276"/>
    </location>
</feature>
<dbReference type="AlphaFoldDB" id="A0A5J5IBJ4"/>
<dbReference type="PANTHER" id="PTHR43569:SF2">
    <property type="entry name" value="AMIDOHYDROLASE-RELATED DOMAIN-CONTAINING PROTEIN"/>
    <property type="match status" value="1"/>
</dbReference>
<sequence length="276" mass="32024">MERIDSHQHFWNYDPDRQNWMTEEMGILKKDYGPQELAVLLEECQVQGSVAVQASQTECENEFLLGLAEKNELIKGIVGWVDLQSKSVSDRLSYYSTGKKIKGFRHVIHDEPDVDFMLRPAFLHGIKALRYFDYTYDLLISPIHLTNTLQLARQFPDQPFIIDHIAKPKIRDKEISGWKKQLAAIASLQNVCCKISGMVTEAAWHNWNPEDFIPYMDSIVELFGTKRILYGSDWPVCTLSASYAETYEIVKSYFDKFSGDEQDDFFGRNANRFYHL</sequence>
<evidence type="ECO:0000256" key="1">
    <source>
        <dbReference type="ARBA" id="ARBA00038310"/>
    </source>
</evidence>
<accession>A0A5J5IBJ4</accession>
<dbReference type="EMBL" id="VYQF01000009">
    <property type="protein sequence ID" value="KAA9036149.1"/>
    <property type="molecule type" value="Genomic_DNA"/>
</dbReference>
<dbReference type="Gene3D" id="3.20.20.140">
    <property type="entry name" value="Metal-dependent hydrolases"/>
    <property type="match status" value="1"/>
</dbReference>
<dbReference type="Pfam" id="PF04909">
    <property type="entry name" value="Amidohydro_2"/>
    <property type="match status" value="1"/>
</dbReference>
<comment type="similarity">
    <text evidence="1">Belongs to the metallo-dependent hydrolases superfamily.</text>
</comment>
<gene>
    <name evidence="3" type="ORF">FW778_19540</name>
</gene>
<dbReference type="SUPFAM" id="SSF51556">
    <property type="entry name" value="Metallo-dependent hydrolases"/>
    <property type="match status" value="1"/>
</dbReference>
<keyword evidence="4" id="KW-1185">Reference proteome</keyword>
<reference evidence="3 4" key="1">
    <citation type="submission" date="2019-09" db="EMBL/GenBank/DDBJ databases">
        <title>Draft genome sequence of Ginsengibacter sp. BR5-29.</title>
        <authorList>
            <person name="Im W.-T."/>
        </authorList>
    </citation>
    <scope>NUCLEOTIDE SEQUENCE [LARGE SCALE GENOMIC DNA]</scope>
    <source>
        <strain evidence="3 4">BR5-29</strain>
    </source>
</reference>
<dbReference type="Proteomes" id="UP000326903">
    <property type="component" value="Unassembled WGS sequence"/>
</dbReference>
<name>A0A5J5IBJ4_9BACT</name>
<comment type="caution">
    <text evidence="3">The sequence shown here is derived from an EMBL/GenBank/DDBJ whole genome shotgun (WGS) entry which is preliminary data.</text>
</comment>
<dbReference type="InterPro" id="IPR006680">
    <property type="entry name" value="Amidohydro-rel"/>
</dbReference>
<dbReference type="InterPro" id="IPR032466">
    <property type="entry name" value="Metal_Hydrolase"/>
</dbReference>
<keyword evidence="3" id="KW-0378">Hydrolase</keyword>
<dbReference type="GO" id="GO:0016787">
    <property type="term" value="F:hydrolase activity"/>
    <property type="evidence" value="ECO:0007669"/>
    <property type="project" value="UniProtKB-KW"/>
</dbReference>
<evidence type="ECO:0000259" key="2">
    <source>
        <dbReference type="Pfam" id="PF04909"/>
    </source>
</evidence>
<proteinExistence type="inferred from homology"/>
<evidence type="ECO:0000313" key="4">
    <source>
        <dbReference type="Proteomes" id="UP000326903"/>
    </source>
</evidence>
<evidence type="ECO:0000313" key="3">
    <source>
        <dbReference type="EMBL" id="KAA9036149.1"/>
    </source>
</evidence>